<evidence type="ECO:0000313" key="2">
    <source>
        <dbReference type="Proteomes" id="UP001607303"/>
    </source>
</evidence>
<organism evidence="1 2">
    <name type="scientific">Vespula maculifrons</name>
    <name type="common">Eastern yellow jacket</name>
    <name type="synonym">Wasp</name>
    <dbReference type="NCBI Taxonomy" id="7453"/>
    <lineage>
        <taxon>Eukaryota</taxon>
        <taxon>Metazoa</taxon>
        <taxon>Ecdysozoa</taxon>
        <taxon>Arthropoda</taxon>
        <taxon>Hexapoda</taxon>
        <taxon>Insecta</taxon>
        <taxon>Pterygota</taxon>
        <taxon>Neoptera</taxon>
        <taxon>Endopterygota</taxon>
        <taxon>Hymenoptera</taxon>
        <taxon>Apocrita</taxon>
        <taxon>Aculeata</taxon>
        <taxon>Vespoidea</taxon>
        <taxon>Vespidae</taxon>
        <taxon>Vespinae</taxon>
        <taxon>Vespula</taxon>
    </lineage>
</organism>
<accession>A0ABD2CI71</accession>
<comment type="caution">
    <text evidence="1">The sequence shown here is derived from an EMBL/GenBank/DDBJ whole genome shotgun (WGS) entry which is preliminary data.</text>
</comment>
<proteinExistence type="predicted"/>
<keyword evidence="2" id="KW-1185">Reference proteome</keyword>
<evidence type="ECO:0000313" key="1">
    <source>
        <dbReference type="EMBL" id="KAL2744788.1"/>
    </source>
</evidence>
<gene>
    <name evidence="1" type="ORF">V1477_007330</name>
</gene>
<protein>
    <submittedName>
        <fullName evidence="1">Uncharacterized protein</fullName>
    </submittedName>
</protein>
<sequence length="169" mass="20598">MEDIRHSAFKPTYFIHADKIRYVNFVLNVLPPACKVLILIGSFAKPVDGSIGSRWKRDLLQPSQLRARKSSEISIKEIENFRPLWQGWDARRLRFRERKKEWRKKIFRQEHEEYINNVKYQWLINKLGRKAWVNFEWNKLRRYEDEIVQFRRPMTEVTRRVKPASGRLI</sequence>
<dbReference type="EMBL" id="JAYRBN010000050">
    <property type="protein sequence ID" value="KAL2744788.1"/>
    <property type="molecule type" value="Genomic_DNA"/>
</dbReference>
<dbReference type="Proteomes" id="UP001607303">
    <property type="component" value="Unassembled WGS sequence"/>
</dbReference>
<reference evidence="1 2" key="1">
    <citation type="journal article" date="2024" name="Ann. Entomol. Soc. Am.">
        <title>Genomic analyses of the southern and eastern yellowjacket wasps (Hymenoptera: Vespidae) reveal evolutionary signatures of social life.</title>
        <authorList>
            <person name="Catto M.A."/>
            <person name="Caine P.B."/>
            <person name="Orr S.E."/>
            <person name="Hunt B.G."/>
            <person name="Goodisman M.A.D."/>
        </authorList>
    </citation>
    <scope>NUCLEOTIDE SEQUENCE [LARGE SCALE GENOMIC DNA]</scope>
    <source>
        <strain evidence="1">232</strain>
        <tissue evidence="1">Head and thorax</tissue>
    </source>
</reference>
<dbReference type="AlphaFoldDB" id="A0ABD2CI71"/>
<name>A0ABD2CI71_VESMC</name>